<proteinExistence type="predicted"/>
<evidence type="ECO:0000313" key="1">
    <source>
        <dbReference type="EMBL" id="MBB3043924.1"/>
    </source>
</evidence>
<dbReference type="AlphaFoldDB" id="A0A7W4Z201"/>
<organism evidence="1 2">
    <name type="scientific">Nocardioides soli</name>
    <dbReference type="NCBI Taxonomy" id="1036020"/>
    <lineage>
        <taxon>Bacteria</taxon>
        <taxon>Bacillati</taxon>
        <taxon>Actinomycetota</taxon>
        <taxon>Actinomycetes</taxon>
        <taxon>Propionibacteriales</taxon>
        <taxon>Nocardioidaceae</taxon>
        <taxon>Nocardioides</taxon>
    </lineage>
</organism>
<dbReference type="RefSeq" id="WP_183593678.1">
    <property type="nucleotide sequence ID" value="NZ_JACHWR010000002.1"/>
</dbReference>
<gene>
    <name evidence="1" type="ORF">FHU40_003742</name>
</gene>
<dbReference type="Proteomes" id="UP000589626">
    <property type="component" value="Unassembled WGS sequence"/>
</dbReference>
<sequence length="46" mass="4720">MGKTALKYIGILTGLYIIVYNGSKAGSVVTKGAAGASSFVRTLQGR</sequence>
<protein>
    <submittedName>
        <fullName evidence="1">Uncharacterized protein</fullName>
    </submittedName>
</protein>
<dbReference type="EMBL" id="JACHWR010000002">
    <property type="protein sequence ID" value="MBB3043924.1"/>
    <property type="molecule type" value="Genomic_DNA"/>
</dbReference>
<name>A0A7W4Z201_9ACTN</name>
<comment type="caution">
    <text evidence="1">The sequence shown here is derived from an EMBL/GenBank/DDBJ whole genome shotgun (WGS) entry which is preliminary data.</text>
</comment>
<evidence type="ECO:0000313" key="2">
    <source>
        <dbReference type="Proteomes" id="UP000589626"/>
    </source>
</evidence>
<accession>A0A7W4Z201</accession>
<keyword evidence="2" id="KW-1185">Reference proteome</keyword>
<reference evidence="1 2" key="1">
    <citation type="submission" date="2020-08" db="EMBL/GenBank/DDBJ databases">
        <title>Sequencing the genomes of 1000 actinobacteria strains.</title>
        <authorList>
            <person name="Klenk H.-P."/>
        </authorList>
    </citation>
    <scope>NUCLEOTIDE SEQUENCE [LARGE SCALE GENOMIC DNA]</scope>
    <source>
        <strain evidence="1 2">DSM 105498</strain>
    </source>
</reference>